<evidence type="ECO:0000313" key="2">
    <source>
        <dbReference type="Proteomes" id="UP000245999"/>
    </source>
</evidence>
<protein>
    <submittedName>
        <fullName evidence="1">Uncharacterized protein</fullName>
    </submittedName>
</protein>
<dbReference type="Proteomes" id="UP000245999">
    <property type="component" value="Chromosome"/>
</dbReference>
<keyword evidence="2" id="KW-1185">Reference proteome</keyword>
<proteinExistence type="predicted"/>
<dbReference type="RefSeq" id="WP_109657134.1">
    <property type="nucleotide sequence ID" value="NZ_CP029145.1"/>
</dbReference>
<dbReference type="SUPFAM" id="SSF52266">
    <property type="entry name" value="SGNH hydrolase"/>
    <property type="match status" value="1"/>
</dbReference>
<dbReference type="Gene3D" id="3.40.50.1110">
    <property type="entry name" value="SGNH hydrolase"/>
    <property type="match status" value="1"/>
</dbReference>
<evidence type="ECO:0000313" key="1">
    <source>
        <dbReference type="EMBL" id="AWM34086.1"/>
    </source>
</evidence>
<sequence length="324" mass="34984">MLAKKARAAALKSATDQVQQVLALRDQALQTRQAVLKKRASQTAGARLAARAAAPALTSTAQAFVAAYGGLPSAGILVAEGDSWFDYPGTDILKQLEDQHGFEVESVAHRGDPVEAMAYEGGQLQAFARTLENVLLRRGVLPRAILLSGGGNDVAGSDFHVLLNHAESTAPGLNQTIVRGLIEERLQAAYVNILDTVTQICVARMGQPLPILLHGYDYPVPDGRGFWGGWGPLPGPWLAPGFEQKGYHDLAQRKALARQLIDAFNVMLAEVVARPEYAHVQYVDLRGTLPTDGPYRTWWANELHPTPKGFGRVADRFAALLVPA</sequence>
<gene>
    <name evidence="1" type="ORF">DDQ68_15615</name>
</gene>
<dbReference type="InterPro" id="IPR036514">
    <property type="entry name" value="SGNH_hydro_sf"/>
</dbReference>
<dbReference type="OrthoDB" id="2546654at2"/>
<name>A0A2Z3GRU2_9BACT</name>
<accession>A0A2Z3GRU2</accession>
<dbReference type="EMBL" id="CP029145">
    <property type="protein sequence ID" value="AWM34086.1"/>
    <property type="molecule type" value="Genomic_DNA"/>
</dbReference>
<dbReference type="GO" id="GO:0016788">
    <property type="term" value="F:hydrolase activity, acting on ester bonds"/>
    <property type="evidence" value="ECO:0007669"/>
    <property type="project" value="UniProtKB-ARBA"/>
</dbReference>
<dbReference type="KEGG" id="hnv:DDQ68_15615"/>
<organism evidence="1 2">
    <name type="scientific">Hymenobacter nivis</name>
    <dbReference type="NCBI Taxonomy" id="1850093"/>
    <lineage>
        <taxon>Bacteria</taxon>
        <taxon>Pseudomonadati</taxon>
        <taxon>Bacteroidota</taxon>
        <taxon>Cytophagia</taxon>
        <taxon>Cytophagales</taxon>
        <taxon>Hymenobacteraceae</taxon>
        <taxon>Hymenobacter</taxon>
    </lineage>
</organism>
<reference evidence="2" key="1">
    <citation type="submission" date="2018-04" db="EMBL/GenBank/DDBJ databases">
        <title>Complete genome of Antarctic heterotrophic bacterium Hymenobacter nivis.</title>
        <authorList>
            <person name="Terashima M."/>
        </authorList>
    </citation>
    <scope>NUCLEOTIDE SEQUENCE [LARGE SCALE GENOMIC DNA]</scope>
    <source>
        <strain evidence="2">NBRC 111535</strain>
    </source>
</reference>
<dbReference type="AlphaFoldDB" id="A0A2Z3GRU2"/>